<dbReference type="PROSITE" id="PS00059">
    <property type="entry name" value="ADH_ZINC"/>
    <property type="match status" value="1"/>
</dbReference>
<dbReference type="InterPro" id="IPR013154">
    <property type="entry name" value="ADH-like_N"/>
</dbReference>
<feature type="domain" description="Enoyl reductase (ER)" evidence="5">
    <location>
        <begin position="13"/>
        <end position="349"/>
    </location>
</feature>
<dbReference type="InterPro" id="IPR002328">
    <property type="entry name" value="ADH_Zn_CS"/>
</dbReference>
<gene>
    <name evidence="6" type="ORF">CHI95_10610</name>
</gene>
<dbReference type="Proteomes" id="UP000216001">
    <property type="component" value="Unassembled WGS sequence"/>
</dbReference>
<dbReference type="AlphaFoldDB" id="A0A264VTV9"/>
<keyword evidence="1 4" id="KW-0479">Metal-binding</keyword>
<evidence type="ECO:0000313" key="7">
    <source>
        <dbReference type="Proteomes" id="UP000216001"/>
    </source>
</evidence>
<protein>
    <submittedName>
        <fullName evidence="6">Threonine dehydrogenase</fullName>
    </submittedName>
</protein>
<name>A0A264VTV9_PRORE</name>
<dbReference type="SUPFAM" id="SSF50129">
    <property type="entry name" value="GroES-like"/>
    <property type="match status" value="1"/>
</dbReference>
<evidence type="ECO:0000259" key="5">
    <source>
        <dbReference type="SMART" id="SM00829"/>
    </source>
</evidence>
<comment type="cofactor">
    <cofactor evidence="4">
        <name>Zn(2+)</name>
        <dbReference type="ChEBI" id="CHEBI:29105"/>
    </cofactor>
</comment>
<evidence type="ECO:0000256" key="1">
    <source>
        <dbReference type="ARBA" id="ARBA00022723"/>
    </source>
</evidence>
<organism evidence="6 7">
    <name type="scientific">Providencia rettgeri</name>
    <dbReference type="NCBI Taxonomy" id="587"/>
    <lineage>
        <taxon>Bacteria</taxon>
        <taxon>Pseudomonadati</taxon>
        <taxon>Pseudomonadota</taxon>
        <taxon>Gammaproteobacteria</taxon>
        <taxon>Enterobacterales</taxon>
        <taxon>Morganellaceae</taxon>
        <taxon>Providencia</taxon>
    </lineage>
</organism>
<evidence type="ECO:0000256" key="4">
    <source>
        <dbReference type="RuleBase" id="RU361277"/>
    </source>
</evidence>
<dbReference type="InterPro" id="IPR013149">
    <property type="entry name" value="ADH-like_C"/>
</dbReference>
<sequence length="352" mass="37346">MHGGGKMKAAVLYAPNELRVADVKYPQVGKGDVVIKVKAAAICGTDGRIISGKKTKGVRYPSVIGHEFSGEIVEVGENVTDLKVGDAIAVDPVVPCRSCVYCRIGKENVCLNRQAIGYEFDGAFAEYVRIPEVALSSGNVFKIPQGMSFEAAALAEPLACCINGQKNVGIELGDTVVIIGAGPIGLMHVQLARFSGATNIIVSELNEQRQQAALNCGATRVVNSQQENLRDVVKGLTEGVGADVVIIAIGIPGLVNPALELARKGGRVNLFAGFSKDDMAQIDVNIIHYNELILTGASALSREGYQQALTLISSGLIDIEKLVTHRFVLDEINEAMATAQKGDAIKIIIHNN</sequence>
<evidence type="ECO:0000313" key="6">
    <source>
        <dbReference type="EMBL" id="OZS74732.1"/>
    </source>
</evidence>
<comment type="similarity">
    <text evidence="4">Belongs to the zinc-containing alcohol dehydrogenase family.</text>
</comment>
<dbReference type="Gene3D" id="3.40.50.720">
    <property type="entry name" value="NAD(P)-binding Rossmann-like Domain"/>
    <property type="match status" value="1"/>
</dbReference>
<dbReference type="Pfam" id="PF00107">
    <property type="entry name" value="ADH_zinc_N"/>
    <property type="match status" value="1"/>
</dbReference>
<dbReference type="PANTHER" id="PTHR43401">
    <property type="entry name" value="L-THREONINE 3-DEHYDROGENASE"/>
    <property type="match status" value="1"/>
</dbReference>
<comment type="caution">
    <text evidence="6">The sequence shown here is derived from an EMBL/GenBank/DDBJ whole genome shotgun (WGS) entry which is preliminary data.</text>
</comment>
<dbReference type="SMART" id="SM00829">
    <property type="entry name" value="PKS_ER"/>
    <property type="match status" value="1"/>
</dbReference>
<dbReference type="SUPFAM" id="SSF51735">
    <property type="entry name" value="NAD(P)-binding Rossmann-fold domains"/>
    <property type="match status" value="1"/>
</dbReference>
<evidence type="ECO:0000256" key="3">
    <source>
        <dbReference type="ARBA" id="ARBA00023002"/>
    </source>
</evidence>
<dbReference type="GO" id="GO:0016616">
    <property type="term" value="F:oxidoreductase activity, acting on the CH-OH group of donors, NAD or NADP as acceptor"/>
    <property type="evidence" value="ECO:0007669"/>
    <property type="project" value="UniProtKB-ARBA"/>
</dbReference>
<accession>A0A264VTV9</accession>
<dbReference type="Gene3D" id="3.90.180.10">
    <property type="entry name" value="Medium-chain alcohol dehydrogenases, catalytic domain"/>
    <property type="match status" value="1"/>
</dbReference>
<dbReference type="GO" id="GO:0008270">
    <property type="term" value="F:zinc ion binding"/>
    <property type="evidence" value="ECO:0007669"/>
    <property type="project" value="InterPro"/>
</dbReference>
<dbReference type="Pfam" id="PF08240">
    <property type="entry name" value="ADH_N"/>
    <property type="match status" value="1"/>
</dbReference>
<dbReference type="InterPro" id="IPR050129">
    <property type="entry name" value="Zn_alcohol_dh"/>
</dbReference>
<dbReference type="EMBL" id="NOWC01000010">
    <property type="protein sequence ID" value="OZS74732.1"/>
    <property type="molecule type" value="Genomic_DNA"/>
</dbReference>
<evidence type="ECO:0000256" key="2">
    <source>
        <dbReference type="ARBA" id="ARBA00022833"/>
    </source>
</evidence>
<keyword evidence="3" id="KW-0560">Oxidoreductase</keyword>
<dbReference type="CDD" id="cd08235">
    <property type="entry name" value="iditol_2_DH_like"/>
    <property type="match status" value="1"/>
</dbReference>
<dbReference type="InterPro" id="IPR036291">
    <property type="entry name" value="NAD(P)-bd_dom_sf"/>
</dbReference>
<keyword evidence="2 4" id="KW-0862">Zinc</keyword>
<proteinExistence type="inferred from homology"/>
<dbReference type="InterPro" id="IPR011032">
    <property type="entry name" value="GroES-like_sf"/>
</dbReference>
<dbReference type="PANTHER" id="PTHR43401:SF2">
    <property type="entry name" value="L-THREONINE 3-DEHYDROGENASE"/>
    <property type="match status" value="1"/>
</dbReference>
<reference evidence="6 7" key="1">
    <citation type="submission" date="2017-07" db="EMBL/GenBank/DDBJ databases">
        <title>blaIMP-27 on transferable plasmids in Proteus mirabilis and Providencia rettgeri.</title>
        <authorList>
            <person name="Potter R."/>
        </authorList>
    </citation>
    <scope>NUCLEOTIDE SEQUENCE [LARGE SCALE GENOMIC DNA]</scope>
    <source>
        <strain evidence="6 7">PR1</strain>
    </source>
</reference>
<dbReference type="InterPro" id="IPR020843">
    <property type="entry name" value="ER"/>
</dbReference>